<evidence type="ECO:0000256" key="8">
    <source>
        <dbReference type="ARBA" id="ARBA00023136"/>
    </source>
</evidence>
<keyword evidence="3" id="KW-0808">Transferase</keyword>
<keyword evidence="7" id="KW-0496">Mitochondrion</keyword>
<dbReference type="PANTHER" id="PTHR12497">
    <property type="entry name" value="TAZ PROTEIN TAFAZZIN"/>
    <property type="match status" value="1"/>
</dbReference>
<evidence type="ECO:0000313" key="15">
    <source>
        <dbReference type="Proteomes" id="UP001448207"/>
    </source>
</evidence>
<dbReference type="Proteomes" id="UP001448207">
    <property type="component" value="Unassembled WGS sequence"/>
</dbReference>
<dbReference type="SMART" id="SM00563">
    <property type="entry name" value="PlsC"/>
    <property type="match status" value="1"/>
</dbReference>
<evidence type="ECO:0000259" key="13">
    <source>
        <dbReference type="SMART" id="SM00563"/>
    </source>
</evidence>
<evidence type="ECO:0000256" key="5">
    <source>
        <dbReference type="ARBA" id="ARBA00022792"/>
    </source>
</evidence>
<dbReference type="PANTHER" id="PTHR12497:SF0">
    <property type="entry name" value="TAFAZZIN"/>
    <property type="match status" value="1"/>
</dbReference>
<dbReference type="InterPro" id="IPR000872">
    <property type="entry name" value="Tafazzin"/>
</dbReference>
<dbReference type="PRINTS" id="PR00979">
    <property type="entry name" value="TAFAZZIN"/>
</dbReference>
<keyword evidence="8" id="KW-0472">Membrane</keyword>
<organism evidence="14 15">
    <name type="scientific">Phycomyces blakesleeanus</name>
    <dbReference type="NCBI Taxonomy" id="4837"/>
    <lineage>
        <taxon>Eukaryota</taxon>
        <taxon>Fungi</taxon>
        <taxon>Fungi incertae sedis</taxon>
        <taxon>Mucoromycota</taxon>
        <taxon>Mucoromycotina</taxon>
        <taxon>Mucoromycetes</taxon>
        <taxon>Mucorales</taxon>
        <taxon>Phycomycetaceae</taxon>
        <taxon>Phycomyces</taxon>
    </lineage>
</organism>
<comment type="subcellular location">
    <subcellularLocation>
        <location evidence="1">Mitochondrion inner membrane</location>
        <topology evidence="1">Peripheral membrane protein</topology>
        <orientation evidence="1">Intermembrane side</orientation>
    </subcellularLocation>
    <subcellularLocation>
        <location evidence="10">Mitochondrion outer membrane</location>
        <topology evidence="10">Peripheral membrane protein</topology>
        <orientation evidence="10">Intermembrane side</orientation>
    </subcellularLocation>
</comment>
<evidence type="ECO:0000256" key="10">
    <source>
        <dbReference type="ARBA" id="ARBA00024323"/>
    </source>
</evidence>
<protein>
    <recommendedName>
        <fullName evidence="12">Tafazzin family protein</fullName>
    </recommendedName>
</protein>
<accession>A0ABR3B9B8</accession>
<name>A0ABR3B9B8_PHYBL</name>
<feature type="domain" description="Phospholipid/glycerol acyltransferase" evidence="13">
    <location>
        <begin position="135"/>
        <end position="259"/>
    </location>
</feature>
<proteinExistence type="inferred from homology"/>
<comment type="similarity">
    <text evidence="2 12">Belongs to the taffazin family.</text>
</comment>
<dbReference type="SUPFAM" id="SSF69593">
    <property type="entry name" value="Glycerol-3-phosphate (1)-acyltransferase"/>
    <property type="match status" value="1"/>
</dbReference>
<reference evidence="14 15" key="1">
    <citation type="submission" date="2024-04" db="EMBL/GenBank/DDBJ databases">
        <title>Symmetric and asymmetric DNA N6-adenine methylation regulates different biological responses in Mucorales.</title>
        <authorList>
            <consortium name="Lawrence Berkeley National Laboratory"/>
            <person name="Lax C."/>
            <person name="Mondo S.J."/>
            <person name="Osorio-Concepcion M."/>
            <person name="Muszewska A."/>
            <person name="Corrochano-Luque M."/>
            <person name="Gutierrez G."/>
            <person name="Riley R."/>
            <person name="Lipzen A."/>
            <person name="Guo J."/>
            <person name="Hundley H."/>
            <person name="Amirebrahimi M."/>
            <person name="Ng V."/>
            <person name="Lorenzo-Gutierrez D."/>
            <person name="Binder U."/>
            <person name="Yang J."/>
            <person name="Song Y."/>
            <person name="Canovas D."/>
            <person name="Navarro E."/>
            <person name="Freitag M."/>
            <person name="Gabaldon T."/>
            <person name="Grigoriev I.V."/>
            <person name="Corrochano L.M."/>
            <person name="Nicolas F.E."/>
            <person name="Garre V."/>
        </authorList>
    </citation>
    <scope>NUCLEOTIDE SEQUENCE [LARGE SCALE GENOMIC DNA]</scope>
    <source>
        <strain evidence="14 15">L51</strain>
    </source>
</reference>
<evidence type="ECO:0000313" key="14">
    <source>
        <dbReference type="EMBL" id="KAL0092652.1"/>
    </source>
</evidence>
<evidence type="ECO:0000256" key="12">
    <source>
        <dbReference type="RuleBase" id="RU365062"/>
    </source>
</evidence>
<keyword evidence="4" id="KW-1000">Mitochondrion outer membrane</keyword>
<sequence length="329" mass="36918">MRPLFFLRPGRLVKLGSVTASASVAYYVLKKHAEDTKNPAVGGGSDGGTTTGAAALTADYIPPPFYWETIPGFIKKKFEPPYPANSSAWNFMSSLVMGGVGSFGKFFIYCLNDTHTHNMQPTLDIIDQENRARGLITVSNHASVWDDPFLWGVLPTKTLFSVDKMRWVLGAADICYTSLFKSLFFSLGQGIPTIRGAGVYQPAIDFAIHKMDQHQWIHIFPEARVNQGDDLIRFKWGIGRIVMEAKECPIIIPVWHKGMEIVRPLKGPFVQLFNPITVVFGEPIDVQDVLNEWQQGKLSEEEARIRITSIVYEALKKLKEDAENNRLKN</sequence>
<dbReference type="Pfam" id="PF01553">
    <property type="entry name" value="Acyltransferase"/>
    <property type="match status" value="1"/>
</dbReference>
<dbReference type="CDD" id="cd07989">
    <property type="entry name" value="LPLAT_AGPAT-like"/>
    <property type="match status" value="1"/>
</dbReference>
<evidence type="ECO:0000256" key="4">
    <source>
        <dbReference type="ARBA" id="ARBA00022787"/>
    </source>
</evidence>
<keyword evidence="6" id="KW-0443">Lipid metabolism</keyword>
<evidence type="ECO:0000256" key="11">
    <source>
        <dbReference type="ARBA" id="ARBA00047906"/>
    </source>
</evidence>
<evidence type="ECO:0000256" key="1">
    <source>
        <dbReference type="ARBA" id="ARBA00004137"/>
    </source>
</evidence>
<comment type="caution">
    <text evidence="14">The sequence shown here is derived from an EMBL/GenBank/DDBJ whole genome shotgun (WGS) entry which is preliminary data.</text>
</comment>
<keyword evidence="15" id="KW-1185">Reference proteome</keyword>
<evidence type="ECO:0000256" key="9">
    <source>
        <dbReference type="ARBA" id="ARBA00023315"/>
    </source>
</evidence>
<keyword evidence="5" id="KW-0999">Mitochondrion inner membrane</keyword>
<dbReference type="InterPro" id="IPR002123">
    <property type="entry name" value="Plipid/glycerol_acylTrfase"/>
</dbReference>
<gene>
    <name evidence="14" type="ORF">J3Q64DRAFT_1720304</name>
</gene>
<evidence type="ECO:0000256" key="2">
    <source>
        <dbReference type="ARBA" id="ARBA00010524"/>
    </source>
</evidence>
<comment type="catalytic activity">
    <reaction evidence="11">
        <text>1'-[1,2-diacyl-sn-glycero-3-phospho],3'-[1-acyl-sn-glycero-3-phospho]-glycerol + a 1,2-diacyl-sn-glycero-3-phosphocholine = a cardiolipin + a 1-acyl-sn-glycero-3-phosphocholine</text>
        <dbReference type="Rhea" id="RHEA:33731"/>
        <dbReference type="ChEBI" id="CHEBI:57643"/>
        <dbReference type="ChEBI" id="CHEBI:58168"/>
        <dbReference type="ChEBI" id="CHEBI:62237"/>
        <dbReference type="ChEBI" id="CHEBI:64743"/>
    </reaction>
    <physiologicalReaction direction="left-to-right" evidence="11">
        <dbReference type="Rhea" id="RHEA:33732"/>
    </physiologicalReaction>
    <physiologicalReaction direction="right-to-left" evidence="11">
        <dbReference type="Rhea" id="RHEA:33733"/>
    </physiologicalReaction>
</comment>
<evidence type="ECO:0000256" key="6">
    <source>
        <dbReference type="ARBA" id="ARBA00023098"/>
    </source>
</evidence>
<evidence type="ECO:0000256" key="3">
    <source>
        <dbReference type="ARBA" id="ARBA00022679"/>
    </source>
</evidence>
<keyword evidence="9 14" id="KW-0012">Acyltransferase</keyword>
<dbReference type="GO" id="GO:0016746">
    <property type="term" value="F:acyltransferase activity"/>
    <property type="evidence" value="ECO:0007669"/>
    <property type="project" value="UniProtKB-KW"/>
</dbReference>
<dbReference type="EMBL" id="JBCLYO010000002">
    <property type="protein sequence ID" value="KAL0092652.1"/>
    <property type="molecule type" value="Genomic_DNA"/>
</dbReference>
<evidence type="ECO:0000256" key="7">
    <source>
        <dbReference type="ARBA" id="ARBA00023128"/>
    </source>
</evidence>